<dbReference type="InterPro" id="IPR014519">
    <property type="entry name" value="UCP024492"/>
</dbReference>
<reference evidence="1 2" key="1">
    <citation type="submission" date="2021-11" db="EMBL/GenBank/DDBJ databases">
        <authorList>
            <person name="Lee D.-H."/>
            <person name="Kim S.-B."/>
        </authorList>
    </citation>
    <scope>NUCLEOTIDE SEQUENCE [LARGE SCALE GENOMIC DNA]</scope>
    <source>
        <strain evidence="1 2">KCTC 52223</strain>
    </source>
</reference>
<dbReference type="Proteomes" id="UP001198862">
    <property type="component" value="Unassembled WGS sequence"/>
</dbReference>
<dbReference type="EMBL" id="JAJISD010000004">
    <property type="protein sequence ID" value="MCC8429604.1"/>
    <property type="molecule type" value="Genomic_DNA"/>
</dbReference>
<dbReference type="PANTHER" id="PTHR39337">
    <property type="entry name" value="BLR5642 PROTEIN"/>
    <property type="match status" value="1"/>
</dbReference>
<organism evidence="1 2">
    <name type="scientific">Reyranella aquatilis</name>
    <dbReference type="NCBI Taxonomy" id="2035356"/>
    <lineage>
        <taxon>Bacteria</taxon>
        <taxon>Pseudomonadati</taxon>
        <taxon>Pseudomonadota</taxon>
        <taxon>Alphaproteobacteria</taxon>
        <taxon>Hyphomicrobiales</taxon>
        <taxon>Reyranellaceae</taxon>
        <taxon>Reyranella</taxon>
    </lineage>
</organism>
<dbReference type="Pfam" id="PF04343">
    <property type="entry name" value="DUF488"/>
    <property type="match status" value="1"/>
</dbReference>
<protein>
    <submittedName>
        <fullName evidence="1">DUF488 domain-containing protein</fullName>
    </submittedName>
</protein>
<evidence type="ECO:0000313" key="1">
    <source>
        <dbReference type="EMBL" id="MCC8429604.1"/>
    </source>
</evidence>
<name>A0ABS8KU43_9HYPH</name>
<accession>A0ABS8KU43</accession>
<dbReference type="InterPro" id="IPR007438">
    <property type="entry name" value="DUF488"/>
</dbReference>
<sequence>MKPIRTIGHSNHPIERFVELLKAGGVERLVDVRSTPWSRRHPQFGRDRLARSLAEAGIDYVHEGAALGGKPPVDKSGAGSSYDQLAARPDFKAGLDRVIEGARDTALCLMCAEKEPLDCHRTVLVARRLAERGVAVEHLLADGSRRPHHAVEEMVLGKDGAPDLFEDRAARLARAWRRLEAKWGRAGSDEGE</sequence>
<comment type="caution">
    <text evidence="1">The sequence shown here is derived from an EMBL/GenBank/DDBJ whole genome shotgun (WGS) entry which is preliminary data.</text>
</comment>
<keyword evidence="2" id="KW-1185">Reference proteome</keyword>
<dbReference type="PANTHER" id="PTHR39337:SF1">
    <property type="entry name" value="BLR5642 PROTEIN"/>
    <property type="match status" value="1"/>
</dbReference>
<dbReference type="PIRSF" id="PIRSF024492">
    <property type="entry name" value="UCP024492"/>
    <property type="match status" value="1"/>
</dbReference>
<evidence type="ECO:0000313" key="2">
    <source>
        <dbReference type="Proteomes" id="UP001198862"/>
    </source>
</evidence>
<gene>
    <name evidence="1" type="ORF">LJ725_11550</name>
</gene>
<proteinExistence type="predicted"/>